<dbReference type="EMBL" id="JBBJCI010000204">
    <property type="protein sequence ID" value="KAK7241222.1"/>
    <property type="molecule type" value="Genomic_DNA"/>
</dbReference>
<dbReference type="Proteomes" id="UP001363151">
    <property type="component" value="Unassembled WGS sequence"/>
</dbReference>
<gene>
    <name evidence="2" type="ORF">SO694_00051225</name>
</gene>
<organism evidence="2 3">
    <name type="scientific">Aureococcus anophagefferens</name>
    <name type="common">Harmful bloom alga</name>
    <dbReference type="NCBI Taxonomy" id="44056"/>
    <lineage>
        <taxon>Eukaryota</taxon>
        <taxon>Sar</taxon>
        <taxon>Stramenopiles</taxon>
        <taxon>Ochrophyta</taxon>
        <taxon>Pelagophyceae</taxon>
        <taxon>Pelagomonadales</taxon>
        <taxon>Pelagomonadaceae</taxon>
        <taxon>Aureococcus</taxon>
    </lineage>
</organism>
<protein>
    <submittedName>
        <fullName evidence="2">Nucleolar GTP-binding protein</fullName>
    </submittedName>
</protein>
<sequence>MPVYDLKRLAAVPSASELVDIVLMRTQRKTPTVVHPGYKITRIRSFYMRKVKFTQQTISERLGAIVQDFSAPTTCTRSTAI</sequence>
<keyword evidence="3" id="KW-1185">Reference proteome</keyword>
<feature type="domain" description="NOG1 N-terminal helical" evidence="1">
    <location>
        <begin position="7"/>
        <end position="69"/>
    </location>
</feature>
<proteinExistence type="predicted"/>
<dbReference type="Pfam" id="PF17835">
    <property type="entry name" value="NOG1_N"/>
    <property type="match status" value="1"/>
</dbReference>
<dbReference type="InterPro" id="IPR041623">
    <property type="entry name" value="NOG1_N"/>
</dbReference>
<dbReference type="Gene3D" id="1.20.120.1190">
    <property type="match status" value="1"/>
</dbReference>
<evidence type="ECO:0000259" key="1">
    <source>
        <dbReference type="Pfam" id="PF17835"/>
    </source>
</evidence>
<comment type="caution">
    <text evidence="2">The sequence shown here is derived from an EMBL/GenBank/DDBJ whole genome shotgun (WGS) entry which is preliminary data.</text>
</comment>
<name>A0ABR1FYD1_AURAN</name>
<accession>A0ABR1FYD1</accession>
<dbReference type="PANTHER" id="PTHR45759">
    <property type="entry name" value="NUCLEOLAR GTP-BINDING PROTEIN 1"/>
    <property type="match status" value="1"/>
</dbReference>
<evidence type="ECO:0000313" key="3">
    <source>
        <dbReference type="Proteomes" id="UP001363151"/>
    </source>
</evidence>
<reference evidence="2 3" key="1">
    <citation type="submission" date="2024-03" db="EMBL/GenBank/DDBJ databases">
        <title>Aureococcus anophagefferens CCMP1851 and Kratosvirus quantuckense: Draft genome of a second virus-susceptible host strain in the model system.</title>
        <authorList>
            <person name="Chase E."/>
            <person name="Truchon A.R."/>
            <person name="Schepens W."/>
            <person name="Wilhelm S.W."/>
        </authorList>
    </citation>
    <scope>NUCLEOTIDE SEQUENCE [LARGE SCALE GENOMIC DNA]</scope>
    <source>
        <strain evidence="2 3">CCMP1851</strain>
    </source>
</reference>
<evidence type="ECO:0000313" key="2">
    <source>
        <dbReference type="EMBL" id="KAK7241222.1"/>
    </source>
</evidence>